<dbReference type="RefSeq" id="WP_112086422.1">
    <property type="nucleotide sequence ID" value="NZ_QLSV01000009.1"/>
</dbReference>
<dbReference type="PROSITE" id="PS51257">
    <property type="entry name" value="PROKAR_LIPOPROTEIN"/>
    <property type="match status" value="1"/>
</dbReference>
<organism evidence="1 2">
    <name type="scientific">Flavobacterium lacus</name>
    <dbReference type="NCBI Taxonomy" id="1353778"/>
    <lineage>
        <taxon>Bacteria</taxon>
        <taxon>Pseudomonadati</taxon>
        <taxon>Bacteroidota</taxon>
        <taxon>Flavobacteriia</taxon>
        <taxon>Flavobacteriales</taxon>
        <taxon>Flavobacteriaceae</taxon>
        <taxon>Flavobacterium</taxon>
    </lineage>
</organism>
<protein>
    <recommendedName>
        <fullName evidence="3">Lipoprotein</fullName>
    </recommendedName>
</protein>
<proteinExistence type="predicted"/>
<comment type="caution">
    <text evidence="1">The sequence shown here is derived from an EMBL/GenBank/DDBJ whole genome shotgun (WGS) entry which is preliminary data.</text>
</comment>
<keyword evidence="2" id="KW-1185">Reference proteome</keyword>
<dbReference type="EMBL" id="QLSV01000009">
    <property type="protein sequence ID" value="RAR47413.1"/>
    <property type="molecule type" value="Genomic_DNA"/>
</dbReference>
<evidence type="ECO:0008006" key="3">
    <source>
        <dbReference type="Google" id="ProtNLM"/>
    </source>
</evidence>
<dbReference type="AlphaFoldDB" id="A0A328WMP1"/>
<evidence type="ECO:0000313" key="1">
    <source>
        <dbReference type="EMBL" id="RAR47413.1"/>
    </source>
</evidence>
<dbReference type="OrthoDB" id="1438005at2"/>
<dbReference type="Proteomes" id="UP000249518">
    <property type="component" value="Unassembled WGS sequence"/>
</dbReference>
<evidence type="ECO:0000313" key="2">
    <source>
        <dbReference type="Proteomes" id="UP000249518"/>
    </source>
</evidence>
<name>A0A328WMP1_9FLAO</name>
<reference evidence="1 2" key="1">
    <citation type="submission" date="2018-06" db="EMBL/GenBank/DDBJ databases">
        <title>Genomic Encyclopedia of Type Strains, Phase III (KMG-III): the genomes of soil and plant-associated and newly described type strains.</title>
        <authorList>
            <person name="Whitman W."/>
        </authorList>
    </citation>
    <scope>NUCLEOTIDE SEQUENCE [LARGE SCALE GENOMIC DNA]</scope>
    <source>
        <strain evidence="1 2">CGMCC 1.12504</strain>
    </source>
</reference>
<gene>
    <name evidence="1" type="ORF">B0I10_10986</name>
</gene>
<sequence>MKSIICSLVFVLFYSCQPKYIDSDIAEFEKELGEKNVATINLLLEDFEQNYLKFHYKNQSLDSAYNNFLVDIKKGNSLKQYPNHKKMYSVFSNSDLFSEIYLKPDSVWIARDKHSDIEDDKVVMKVNCDKEYPKLIKRYKSFNHSGQVEYDFEIENHCTGLTDFEKFTEEEIISKGLNHYQFNSLGKYNIALFNIQKRGAVFKNFQRIKESAGFLDCSNVASGLLYDKADLTDYFIKRIILLEMIY</sequence>
<accession>A0A328WMP1</accession>